<dbReference type="EMBL" id="FP929139">
    <property type="protein sequence ID" value="CBY01831.1"/>
    <property type="molecule type" value="Genomic_DNA"/>
</dbReference>
<evidence type="ECO:0000256" key="5">
    <source>
        <dbReference type="ARBA" id="ARBA00022946"/>
    </source>
</evidence>
<feature type="region of interest" description="Disordered" evidence="9">
    <location>
        <begin position="453"/>
        <end position="521"/>
    </location>
</feature>
<comment type="pathway">
    <text evidence="2 8">Cofactor biosynthesis; ubiquinone biosynthesis.</text>
</comment>
<feature type="compositionally biased region" description="Low complexity" evidence="9">
    <location>
        <begin position="469"/>
        <end position="483"/>
    </location>
</feature>
<dbReference type="PANTHER" id="PTHR21427:SF19">
    <property type="entry name" value="UBIQUINONE BIOSYNTHESIS PROTEIN COQ9, MITOCHONDRIAL"/>
    <property type="match status" value="1"/>
</dbReference>
<dbReference type="VEuPathDB" id="FungiDB:LEMA_P006180.1"/>
<dbReference type="NCBIfam" id="TIGR02396">
    <property type="entry name" value="diverge_rpsU"/>
    <property type="match status" value="1"/>
</dbReference>
<keyword evidence="6 8" id="KW-0446">Lipid-binding</keyword>
<dbReference type="InterPro" id="IPR013718">
    <property type="entry name" value="COQ9_C"/>
</dbReference>
<feature type="compositionally biased region" description="Pro residues" evidence="9">
    <location>
        <begin position="502"/>
        <end position="516"/>
    </location>
</feature>
<reference evidence="12" key="1">
    <citation type="journal article" date="2011" name="Nat. Commun.">
        <title>Effector diversification within compartments of the Leptosphaeria maculans genome affected by Repeat-Induced Point mutations.</title>
        <authorList>
            <person name="Rouxel T."/>
            <person name="Grandaubert J."/>
            <person name="Hane J.K."/>
            <person name="Hoede C."/>
            <person name="van de Wouw A.P."/>
            <person name="Couloux A."/>
            <person name="Dominguez V."/>
            <person name="Anthouard V."/>
            <person name="Bally P."/>
            <person name="Bourras S."/>
            <person name="Cozijnsen A.J."/>
            <person name="Ciuffetti L.M."/>
            <person name="Degrave A."/>
            <person name="Dilmaghani A."/>
            <person name="Duret L."/>
            <person name="Fudal I."/>
            <person name="Goodwin S.B."/>
            <person name="Gout L."/>
            <person name="Glaser N."/>
            <person name="Linglin J."/>
            <person name="Kema G.H.J."/>
            <person name="Lapalu N."/>
            <person name="Lawrence C.B."/>
            <person name="May K."/>
            <person name="Meyer M."/>
            <person name="Ollivier B."/>
            <person name="Poulain J."/>
            <person name="Schoch C.L."/>
            <person name="Simon A."/>
            <person name="Spatafora J.W."/>
            <person name="Stachowiak A."/>
            <person name="Turgeon B.G."/>
            <person name="Tyler B.M."/>
            <person name="Vincent D."/>
            <person name="Weissenbach J."/>
            <person name="Amselem J."/>
            <person name="Quesneville H."/>
            <person name="Oliver R.P."/>
            <person name="Wincker P."/>
            <person name="Balesdent M.-H."/>
            <person name="Howlett B.J."/>
        </authorList>
    </citation>
    <scope>NUCLEOTIDE SEQUENCE [LARGE SCALE GENOMIC DNA]</scope>
    <source>
        <strain evidence="12">JN3 / isolate v23.1.3 / race Av1-4-5-6-7-8</strain>
    </source>
</reference>
<dbReference type="FunFam" id="1.10.357.10:FF:000004">
    <property type="entry name" value="Ubiquinone biosynthesis protein COQ9, mitochondrial"/>
    <property type="match status" value="1"/>
</dbReference>
<evidence type="ECO:0000256" key="3">
    <source>
        <dbReference type="ARBA" id="ARBA00010766"/>
    </source>
</evidence>
<dbReference type="GO" id="GO:0008289">
    <property type="term" value="F:lipid binding"/>
    <property type="evidence" value="ECO:0007669"/>
    <property type="project" value="UniProtKB-UniRule"/>
</dbReference>
<protein>
    <recommendedName>
        <fullName evidence="8">Ubiquinone biosynthesis protein</fullName>
    </recommendedName>
</protein>
<feature type="compositionally biased region" description="Basic and acidic residues" evidence="9">
    <location>
        <begin position="297"/>
        <end position="330"/>
    </location>
</feature>
<evidence type="ECO:0000256" key="4">
    <source>
        <dbReference type="ARBA" id="ARBA00022688"/>
    </source>
</evidence>
<sequence length="565" mass="61196">MASMRMSSPVSGAIRAVSSRTSAVWRQKCLYHSYDYAQPPPFPPAESAILSAAYAHVPSHGFTMDALKLGARDAGYLDASTNLLPQGVFDLVHYHLVTQRLALQHRVQFPDESTTTGKKMGVGSKVRTLTLARLRANEPILHRWQEALAIMAQPTYVPASIKELAILADEIWFLSGDQSVDSSWYSKRATLSALYSSTEVYMTQDQSPNFAETEQFLDNRLADLVKIGGFLGGVSEWLDYTGHSTINVLRSKVKLDTVQRSTGLIMFGMQVRPSSLPDCTLRRLDVKAVTGNVSKHTRSEDVSTNKTKAADPEDKDSHAEKGACDLDGPKRTGTSNALLRAAGAASSDVQTASKVGEALGSALEAWGEGGFSKWADLSRERAAGGRQYWVVLSWWLRSPMMGRIEPWNKRHCREWTMGPGPADTAVSFVGVFAFLAQGKARGVSGEQVRVEHWVAPSDPQDPSWRLPKSKSSSSSSSSSPSSPHTHGNRSNGVHCPRWARPSAPPFDMPMPMPMPATTPGGDVSATLHQLLYLHPPLPPPLAPAPAPAPTSLVSTASTASTAENI</sequence>
<evidence type="ECO:0000313" key="11">
    <source>
        <dbReference type="EMBL" id="CBY01831.1"/>
    </source>
</evidence>
<feature type="region of interest" description="Disordered" evidence="9">
    <location>
        <begin position="292"/>
        <end position="330"/>
    </location>
</feature>
<evidence type="ECO:0000313" key="12">
    <source>
        <dbReference type="Proteomes" id="UP000002668"/>
    </source>
</evidence>
<dbReference type="InterPro" id="IPR012762">
    <property type="entry name" value="Ubiq_biosynth_COQ9"/>
</dbReference>
<dbReference type="Pfam" id="PF08511">
    <property type="entry name" value="COQ9"/>
    <property type="match status" value="1"/>
</dbReference>
<evidence type="ECO:0000256" key="8">
    <source>
        <dbReference type="RuleBase" id="RU366063"/>
    </source>
</evidence>
<dbReference type="GeneID" id="13286005"/>
<dbReference type="AlphaFoldDB" id="E5AF42"/>
<dbReference type="Proteomes" id="UP000002668">
    <property type="component" value="Genome"/>
</dbReference>
<dbReference type="OrthoDB" id="619536at2759"/>
<dbReference type="InParanoid" id="E5AF42"/>
<feature type="region of interest" description="Disordered" evidence="9">
    <location>
        <begin position="541"/>
        <end position="565"/>
    </location>
</feature>
<comment type="similarity">
    <text evidence="3 8">Belongs to the COQ9 family.</text>
</comment>
<evidence type="ECO:0000256" key="6">
    <source>
        <dbReference type="ARBA" id="ARBA00023121"/>
    </source>
</evidence>
<evidence type="ECO:0000256" key="7">
    <source>
        <dbReference type="ARBA" id="ARBA00023128"/>
    </source>
</evidence>
<keyword evidence="7 8" id="KW-0496">Mitochondrion</keyword>
<comment type="subcellular location">
    <subcellularLocation>
        <location evidence="1 8">Mitochondrion</location>
    </subcellularLocation>
</comment>
<proteinExistence type="inferred from homology"/>
<accession>E5AF42</accession>
<dbReference type="HOGENOM" id="CLU_482376_0_0_1"/>
<evidence type="ECO:0000256" key="9">
    <source>
        <dbReference type="SAM" id="MobiDB-lite"/>
    </source>
</evidence>
<keyword evidence="4 8" id="KW-0831">Ubiquinone biosynthesis</keyword>
<name>E5AF42_LEPMJ</name>
<dbReference type="GO" id="GO:0005743">
    <property type="term" value="C:mitochondrial inner membrane"/>
    <property type="evidence" value="ECO:0007669"/>
    <property type="project" value="TreeGrafter"/>
</dbReference>
<dbReference type="PANTHER" id="PTHR21427">
    <property type="entry name" value="UBIQUINONE BIOSYNTHESIS PROTEIN COQ9, MITOCHONDRIAL"/>
    <property type="match status" value="1"/>
</dbReference>
<evidence type="ECO:0000259" key="10">
    <source>
        <dbReference type="Pfam" id="PF08511"/>
    </source>
</evidence>
<evidence type="ECO:0000256" key="2">
    <source>
        <dbReference type="ARBA" id="ARBA00004749"/>
    </source>
</evidence>
<gene>
    <name evidence="11" type="ORF">LEMA_P006180.1</name>
</gene>
<evidence type="ECO:0000256" key="1">
    <source>
        <dbReference type="ARBA" id="ARBA00004173"/>
    </source>
</evidence>
<dbReference type="GO" id="GO:0006744">
    <property type="term" value="P:ubiquinone biosynthetic process"/>
    <property type="evidence" value="ECO:0007669"/>
    <property type="project" value="UniProtKB-UniRule"/>
</dbReference>
<comment type="function">
    <text evidence="8">Membrane-associated protein that warps the membrane surface to access and bind aromatic isoprenes with high specificity, including ubiquinone (CoQ) isoprene intermediates and presents them directly to Coq7, therefore facilitating the Coq7-mediated hydroxylase step. Participates in the biosynthesis of coenzyme Q, also named ubiquinone, an essential lipid-soluble electron transporter for aerobic cellular respiration.</text>
</comment>
<feature type="compositionally biased region" description="Low complexity" evidence="9">
    <location>
        <begin position="549"/>
        <end position="565"/>
    </location>
</feature>
<keyword evidence="5" id="KW-0809">Transit peptide</keyword>
<dbReference type="STRING" id="985895.E5AF42"/>
<organism evidence="11 12">
    <name type="scientific">Leptosphaeria maculans (strain JN3 / isolate v23.1.3 / race Av1-4-5-6-7-8)</name>
    <name type="common">Blackleg fungus</name>
    <name type="synonym">Phoma lingam</name>
    <dbReference type="NCBI Taxonomy" id="985895"/>
    <lineage>
        <taxon>Eukaryota</taxon>
        <taxon>Fungi</taxon>
        <taxon>Dikarya</taxon>
        <taxon>Ascomycota</taxon>
        <taxon>Pezizomycotina</taxon>
        <taxon>Dothideomycetes</taxon>
        <taxon>Pleosporomycetidae</taxon>
        <taxon>Pleosporales</taxon>
        <taxon>Pleosporineae</taxon>
        <taxon>Leptosphaeriaceae</taxon>
        <taxon>Plenodomus</taxon>
        <taxon>Plenodomus lingam/Leptosphaeria maculans species complex</taxon>
    </lineage>
</organism>
<feature type="domain" description="COQ9 C-terminal" evidence="10">
    <location>
        <begin position="157"/>
        <end position="227"/>
    </location>
</feature>
<keyword evidence="12" id="KW-1185">Reference proteome</keyword>
<dbReference type="eggNOG" id="KOG2969">
    <property type="taxonomic scope" value="Eukaryota"/>
</dbReference>
<dbReference type="UniPathway" id="UPA00232"/>
<dbReference type="Gene3D" id="1.10.357.10">
    <property type="entry name" value="Tetracycline Repressor, domain 2"/>
    <property type="match status" value="1"/>
</dbReference>